<dbReference type="InterPro" id="IPR000835">
    <property type="entry name" value="HTH_MarR-typ"/>
</dbReference>
<keyword evidence="2 5" id="KW-0238">DNA-binding</keyword>
<evidence type="ECO:0000256" key="2">
    <source>
        <dbReference type="ARBA" id="ARBA00023125"/>
    </source>
</evidence>
<dbReference type="AlphaFoldDB" id="A0A1C4BBG9"/>
<dbReference type="SMART" id="SM00347">
    <property type="entry name" value="HTH_MARR"/>
    <property type="match status" value="1"/>
</dbReference>
<name>A0A1C4BBG9_9ENTR</name>
<dbReference type="GO" id="GO:0003677">
    <property type="term" value="F:DNA binding"/>
    <property type="evidence" value="ECO:0007669"/>
    <property type="project" value="UniProtKB-KW"/>
</dbReference>
<dbReference type="RefSeq" id="WP_090134192.1">
    <property type="nucleotide sequence ID" value="NZ_FMBC01000007.1"/>
</dbReference>
<dbReference type="EMBL" id="FMBC01000007">
    <property type="protein sequence ID" value="SCC04124.1"/>
    <property type="molecule type" value="Genomic_DNA"/>
</dbReference>
<protein>
    <submittedName>
        <fullName evidence="5">DNA-binding transcriptional regulator, MarR family</fullName>
    </submittedName>
</protein>
<gene>
    <name evidence="5" type="ORF">GA0061070_100761</name>
</gene>
<accession>A0A1C4BBG9</accession>
<dbReference type="SUPFAM" id="SSF46785">
    <property type="entry name" value="Winged helix' DNA-binding domain"/>
    <property type="match status" value="1"/>
</dbReference>
<keyword evidence="1" id="KW-0805">Transcription regulation</keyword>
<dbReference type="OrthoDB" id="120080at2"/>
<sequence>MNNVDLVLLKNIPETCPGFQARATARAITRYYNSCFKPYGLTSEQFSLLVGIGSAPNETVTELAARAGIDSTTLSRNIRSLESRGVIASVGGRGRAGKRLNLTEEGWTLLTTLIPVWQSAMAELTHQMGSESLSLTTQKMRHLAKISTSL</sequence>
<evidence type="ECO:0000256" key="3">
    <source>
        <dbReference type="ARBA" id="ARBA00023163"/>
    </source>
</evidence>
<dbReference type="Pfam" id="PF12802">
    <property type="entry name" value="MarR_2"/>
    <property type="match status" value="1"/>
</dbReference>
<dbReference type="CDD" id="cd00090">
    <property type="entry name" value="HTH_ARSR"/>
    <property type="match status" value="1"/>
</dbReference>
<organism evidence="5 6">
    <name type="scientific">Kosakonia oryziphila</name>
    <dbReference type="NCBI Taxonomy" id="1005667"/>
    <lineage>
        <taxon>Bacteria</taxon>
        <taxon>Pseudomonadati</taxon>
        <taxon>Pseudomonadota</taxon>
        <taxon>Gammaproteobacteria</taxon>
        <taxon>Enterobacterales</taxon>
        <taxon>Enterobacteriaceae</taxon>
        <taxon>Kosakonia</taxon>
    </lineage>
</organism>
<dbReference type="PANTHER" id="PTHR42756">
    <property type="entry name" value="TRANSCRIPTIONAL REGULATOR, MARR"/>
    <property type="match status" value="1"/>
</dbReference>
<evidence type="ECO:0000313" key="6">
    <source>
        <dbReference type="Proteomes" id="UP000198515"/>
    </source>
</evidence>
<dbReference type="InterPro" id="IPR036390">
    <property type="entry name" value="WH_DNA-bd_sf"/>
</dbReference>
<dbReference type="Proteomes" id="UP000198515">
    <property type="component" value="Unassembled WGS sequence"/>
</dbReference>
<feature type="domain" description="HTH marR-type" evidence="4">
    <location>
        <begin position="1"/>
        <end position="145"/>
    </location>
</feature>
<dbReference type="PANTHER" id="PTHR42756:SF1">
    <property type="entry name" value="TRANSCRIPTIONAL REPRESSOR OF EMRAB OPERON"/>
    <property type="match status" value="1"/>
</dbReference>
<proteinExistence type="predicted"/>
<evidence type="ECO:0000256" key="1">
    <source>
        <dbReference type="ARBA" id="ARBA00023015"/>
    </source>
</evidence>
<evidence type="ECO:0000259" key="4">
    <source>
        <dbReference type="PROSITE" id="PS50995"/>
    </source>
</evidence>
<dbReference type="GO" id="GO:0003700">
    <property type="term" value="F:DNA-binding transcription factor activity"/>
    <property type="evidence" value="ECO:0007669"/>
    <property type="project" value="InterPro"/>
</dbReference>
<evidence type="ECO:0000313" key="5">
    <source>
        <dbReference type="EMBL" id="SCC04124.1"/>
    </source>
</evidence>
<reference evidence="6" key="1">
    <citation type="submission" date="2016-08" db="EMBL/GenBank/DDBJ databases">
        <authorList>
            <person name="Varghese N."/>
            <person name="Submissions Spin"/>
        </authorList>
    </citation>
    <scope>NUCLEOTIDE SEQUENCE [LARGE SCALE GENOMIC DNA]</scope>
    <source>
        <strain evidence="6">REICA_142</strain>
    </source>
</reference>
<dbReference type="InterPro" id="IPR036388">
    <property type="entry name" value="WH-like_DNA-bd_sf"/>
</dbReference>
<dbReference type="PROSITE" id="PS50995">
    <property type="entry name" value="HTH_MARR_2"/>
    <property type="match status" value="1"/>
</dbReference>
<keyword evidence="6" id="KW-1185">Reference proteome</keyword>
<dbReference type="InterPro" id="IPR011991">
    <property type="entry name" value="ArsR-like_HTH"/>
</dbReference>
<dbReference type="Gene3D" id="1.10.10.10">
    <property type="entry name" value="Winged helix-like DNA-binding domain superfamily/Winged helix DNA-binding domain"/>
    <property type="match status" value="1"/>
</dbReference>
<keyword evidence="3" id="KW-0804">Transcription</keyword>